<evidence type="ECO:0000259" key="4">
    <source>
        <dbReference type="PROSITE" id="PS50075"/>
    </source>
</evidence>
<evidence type="ECO:0000313" key="6">
    <source>
        <dbReference type="Proteomes" id="UP000440096"/>
    </source>
</evidence>
<dbReference type="Gene3D" id="3.30.300.30">
    <property type="match status" value="1"/>
</dbReference>
<comment type="caution">
    <text evidence="5">The sequence shown here is derived from an EMBL/GenBank/DDBJ whole genome shotgun (WGS) entry which is preliminary data.</text>
</comment>
<dbReference type="SUPFAM" id="SSF53474">
    <property type="entry name" value="alpha/beta-Hydrolases"/>
    <property type="match status" value="1"/>
</dbReference>
<keyword evidence="6" id="KW-1185">Reference proteome</keyword>
<dbReference type="FunFam" id="3.40.50.12780:FF:000012">
    <property type="entry name" value="Non-ribosomal peptide synthetase"/>
    <property type="match status" value="1"/>
</dbReference>
<evidence type="ECO:0000313" key="5">
    <source>
        <dbReference type="EMBL" id="MTD53401.1"/>
    </source>
</evidence>
<dbReference type="InterPro" id="IPR045851">
    <property type="entry name" value="AMP-bd_C_sf"/>
</dbReference>
<comment type="cofactor">
    <cofactor evidence="1">
        <name>pantetheine 4'-phosphate</name>
        <dbReference type="ChEBI" id="CHEBI:47942"/>
    </cofactor>
</comment>
<evidence type="ECO:0000256" key="1">
    <source>
        <dbReference type="ARBA" id="ARBA00001957"/>
    </source>
</evidence>
<reference evidence="5 6" key="1">
    <citation type="submission" date="2019-11" db="EMBL/GenBank/DDBJ databases">
        <title>Draft genome of Amycolatopsis RM579.</title>
        <authorList>
            <person name="Duangmal K."/>
            <person name="Mingma R."/>
        </authorList>
    </citation>
    <scope>NUCLEOTIDE SEQUENCE [LARGE SCALE GENOMIC DNA]</scope>
    <source>
        <strain evidence="5 6">RM579</strain>
    </source>
</reference>
<dbReference type="PROSITE" id="PS00012">
    <property type="entry name" value="PHOSPHOPANTETHEINE"/>
    <property type="match status" value="1"/>
</dbReference>
<dbReference type="GO" id="GO:0043041">
    <property type="term" value="P:amino acid activation for nonribosomal peptide biosynthetic process"/>
    <property type="evidence" value="ECO:0007669"/>
    <property type="project" value="TreeGrafter"/>
</dbReference>
<dbReference type="GO" id="GO:0031177">
    <property type="term" value="F:phosphopantetheine binding"/>
    <property type="evidence" value="ECO:0007669"/>
    <property type="project" value="InterPro"/>
</dbReference>
<dbReference type="SUPFAM" id="SSF47336">
    <property type="entry name" value="ACP-like"/>
    <property type="match status" value="2"/>
</dbReference>
<dbReference type="SMART" id="SM00823">
    <property type="entry name" value="PKS_PP"/>
    <property type="match status" value="1"/>
</dbReference>
<dbReference type="Pfam" id="PF00550">
    <property type="entry name" value="PP-binding"/>
    <property type="match status" value="2"/>
</dbReference>
<dbReference type="PANTHER" id="PTHR45527">
    <property type="entry name" value="NONRIBOSOMAL PEPTIDE SYNTHETASE"/>
    <property type="match status" value="1"/>
</dbReference>
<keyword evidence="2" id="KW-0596">Phosphopantetheine</keyword>
<dbReference type="RefSeq" id="WP_154755637.1">
    <property type="nucleotide sequence ID" value="NZ_WMBA01000005.1"/>
</dbReference>
<dbReference type="SUPFAM" id="SSF56801">
    <property type="entry name" value="Acetyl-CoA synthetase-like"/>
    <property type="match status" value="1"/>
</dbReference>
<dbReference type="Pfam" id="PF13193">
    <property type="entry name" value="AMP-binding_C"/>
    <property type="match status" value="1"/>
</dbReference>
<organism evidence="5 6">
    <name type="scientific">Amycolatopsis pithecellobii</name>
    <dbReference type="NCBI Taxonomy" id="664692"/>
    <lineage>
        <taxon>Bacteria</taxon>
        <taxon>Bacillati</taxon>
        <taxon>Actinomycetota</taxon>
        <taxon>Actinomycetes</taxon>
        <taxon>Pseudonocardiales</taxon>
        <taxon>Pseudonocardiaceae</taxon>
        <taxon>Amycolatopsis</taxon>
    </lineage>
</organism>
<dbReference type="Gene3D" id="3.40.50.1820">
    <property type="entry name" value="alpha/beta hydrolase"/>
    <property type="match status" value="1"/>
</dbReference>
<feature type="domain" description="Carrier" evidence="4">
    <location>
        <begin position="815"/>
        <end position="889"/>
    </location>
</feature>
<name>A0A6N7Z0T4_9PSEU</name>
<gene>
    <name evidence="5" type="ORF">GKO32_05330</name>
</gene>
<dbReference type="InterPro" id="IPR036736">
    <property type="entry name" value="ACP-like_sf"/>
</dbReference>
<dbReference type="InterPro" id="IPR000873">
    <property type="entry name" value="AMP-dep_synth/lig_dom"/>
</dbReference>
<keyword evidence="3" id="KW-0597">Phosphoprotein</keyword>
<dbReference type="PANTHER" id="PTHR45527:SF1">
    <property type="entry name" value="FATTY ACID SYNTHASE"/>
    <property type="match status" value="1"/>
</dbReference>
<evidence type="ECO:0000256" key="2">
    <source>
        <dbReference type="ARBA" id="ARBA00022450"/>
    </source>
</evidence>
<dbReference type="GO" id="GO:0044550">
    <property type="term" value="P:secondary metabolite biosynthetic process"/>
    <property type="evidence" value="ECO:0007669"/>
    <property type="project" value="TreeGrafter"/>
</dbReference>
<dbReference type="InterPro" id="IPR009081">
    <property type="entry name" value="PP-bd_ACP"/>
</dbReference>
<dbReference type="Gene3D" id="3.40.50.12780">
    <property type="entry name" value="N-terminal domain of ligase-like"/>
    <property type="match status" value="1"/>
</dbReference>
<dbReference type="FunFam" id="3.40.50.980:FF:000001">
    <property type="entry name" value="Non-ribosomal peptide synthetase"/>
    <property type="match status" value="1"/>
</dbReference>
<protein>
    <submittedName>
        <fullName evidence="5">Amino acid adenylation domain-containing protein</fullName>
    </submittedName>
</protein>
<dbReference type="InterPro" id="IPR029058">
    <property type="entry name" value="AB_hydrolase_fold"/>
</dbReference>
<dbReference type="PROSITE" id="PS00455">
    <property type="entry name" value="AMP_BINDING"/>
    <property type="match status" value="1"/>
</dbReference>
<dbReference type="InterPro" id="IPR042099">
    <property type="entry name" value="ANL_N_sf"/>
</dbReference>
<dbReference type="PRINTS" id="PR00154">
    <property type="entry name" value="AMPBINDING"/>
</dbReference>
<evidence type="ECO:0000256" key="3">
    <source>
        <dbReference type="ARBA" id="ARBA00022553"/>
    </source>
</evidence>
<dbReference type="Proteomes" id="UP000440096">
    <property type="component" value="Unassembled WGS sequence"/>
</dbReference>
<dbReference type="OrthoDB" id="3243414at2"/>
<dbReference type="InterPro" id="IPR020806">
    <property type="entry name" value="PKS_PP-bd"/>
</dbReference>
<dbReference type="GO" id="GO:0005829">
    <property type="term" value="C:cytosol"/>
    <property type="evidence" value="ECO:0007669"/>
    <property type="project" value="TreeGrafter"/>
</dbReference>
<dbReference type="InterPro" id="IPR006162">
    <property type="entry name" value="Ppantetheine_attach_site"/>
</dbReference>
<dbReference type="InterPro" id="IPR010071">
    <property type="entry name" value="AA_adenyl_dom"/>
</dbReference>
<dbReference type="Gene3D" id="1.10.1200.10">
    <property type="entry name" value="ACP-like"/>
    <property type="match status" value="2"/>
</dbReference>
<accession>A0A6N7Z0T4</accession>
<dbReference type="Pfam" id="PF00975">
    <property type="entry name" value="Thioesterase"/>
    <property type="match status" value="1"/>
</dbReference>
<dbReference type="InterPro" id="IPR025110">
    <property type="entry name" value="AMP-bd_C"/>
</dbReference>
<dbReference type="Gene3D" id="3.30.559.30">
    <property type="entry name" value="Nonribosomal peptide synthetase, condensation domain"/>
    <property type="match status" value="1"/>
</dbReference>
<dbReference type="EMBL" id="WMBA01000005">
    <property type="protein sequence ID" value="MTD53401.1"/>
    <property type="molecule type" value="Genomic_DNA"/>
</dbReference>
<dbReference type="NCBIfam" id="TIGR01733">
    <property type="entry name" value="AA-adenyl-dom"/>
    <property type="match status" value="1"/>
</dbReference>
<sequence length="1225" mass="130133">MPGEACHSLTRRLPAGTGDLSANLAALAERVPQLRGARLFTEDLPIASDETAADRYRARESGRVIGAAPQILRAVVLGYTDGVADLVLVARRDAVDRRALDQLATALVDPAHPVELPAPGGEPEPGDTARLSWGLGDPAEAGRSGTVPLTTTVTGTDARELLAAATSLVLARYGESTEFALCTAGPRAATHWTVMGTPVEDATPVSALFEAAPASGATSAVGVLVTQERSGDTYRPVLAPVFPATLAWEHAADGALRGTFHYDRGVLAPEIAAQFARHMCRVVDTLANVSRDTPVGDIELMDPAEVATIVAKGRTAASETAAEIGIHELFRTVALAQPDAPAVSDVDRTLSYAELDFRAGQVAGALREHGVAPGDRVGVCLERDADLVVALLGVLKAGAAYVPMDAAYPAERLAYTVADAGIRVVLAGADFPVDGVTVLRPFELDGPPIEDVKAGADDIAYVIYTSGSTGRPKGVAVPHRNIGALLSATSADLNLSAADTWTLFHSSAFDFSVWEIWGALLSGGTLVVVPYFTARDPEEFHDLLVRHRVTIVNQTPSAFSALNEVDQRRAGDLAVRLVIFGGEPLDVRILPGWLRRHPRCRVVNMFGITETTVHVTSQTVTPREVAAGSRSVGRALPGWSVSVRDTAGRVQPFGVPGEIYVGGAGVASHYLNQPDLTADRFVTDSVTGQRVYRSGDLGRLRQDGRLDHLGRIDSQVKVRGFRIELGEIRSVLLEDPRVTDAVVVLDDDGDAADVRLAAYVVASPAASTMDIRRRAAKYLPEYMVPAAVTLVSELPLTVNGKVDTSKLATSAPPAEPATETGDPVLAVWRKILGEHIEPDDDFFATGGNSLLAVRLSGELRQAGLPPVSLRELYRYSTPAELSAFLRGPEPEPGLSDVGRRVLAAWSEILDIPAGRIGFDDDLFEIGGNSLAAMKIALLLPDLVTLPDVLRFSRLGELVKAAEEAAGDRGGVLIPLTSEVAEPAATVVCVPYAGGNAVHFKPLADAVARLDGRVAVAAVELPGHAPGSTVDDLRSFAATAELVTAEIERTVSGPVVLWGHCNGAPLALDVARRLTEHGHEVRHLFLAAMLVAPVAQLEETLRETESLTFDDIRQYLAAWTGTAELDHLGAGFEELVTRTFRHDATLANEFLLAGRRSADRRPLPVPATMVVATDDKLTDGYETGWHDWGLFVEQPALAELGGGGHYFTRTRPDQVADVIGQRLTDS</sequence>
<dbReference type="InterPro" id="IPR020845">
    <property type="entry name" value="AMP-binding_CS"/>
</dbReference>
<dbReference type="PROSITE" id="PS50075">
    <property type="entry name" value="CARRIER"/>
    <property type="match status" value="1"/>
</dbReference>
<dbReference type="InterPro" id="IPR020459">
    <property type="entry name" value="AMP-binding"/>
</dbReference>
<dbReference type="InterPro" id="IPR001031">
    <property type="entry name" value="Thioesterase"/>
</dbReference>
<dbReference type="Pfam" id="PF00501">
    <property type="entry name" value="AMP-binding"/>
    <property type="match status" value="1"/>
</dbReference>
<dbReference type="AlphaFoldDB" id="A0A6N7Z0T4"/>
<proteinExistence type="predicted"/>